<dbReference type="GO" id="GO:0140358">
    <property type="term" value="F:P-type transmembrane transporter activity"/>
    <property type="evidence" value="ECO:0007669"/>
    <property type="project" value="InterPro"/>
</dbReference>
<dbReference type="InterPro" id="IPR023298">
    <property type="entry name" value="ATPase_P-typ_TM_dom_sf"/>
</dbReference>
<dbReference type="GO" id="GO:0015203">
    <property type="term" value="F:polyamine transmembrane transporter activity"/>
    <property type="evidence" value="ECO:0007669"/>
    <property type="project" value="TreeGrafter"/>
</dbReference>
<evidence type="ECO:0000256" key="4">
    <source>
        <dbReference type="ARBA" id="ARBA00022692"/>
    </source>
</evidence>
<keyword evidence="6" id="KW-0547">Nucleotide-binding</keyword>
<dbReference type="Gene3D" id="2.70.150.10">
    <property type="entry name" value="Calcium-transporting ATPase, cytoplasmic transduction domain A"/>
    <property type="match status" value="1"/>
</dbReference>
<keyword evidence="10 13" id="KW-1133">Transmembrane helix</keyword>
<evidence type="ECO:0000256" key="7">
    <source>
        <dbReference type="ARBA" id="ARBA00022840"/>
    </source>
</evidence>
<dbReference type="GO" id="GO:0005524">
    <property type="term" value="F:ATP binding"/>
    <property type="evidence" value="ECO:0007669"/>
    <property type="project" value="UniProtKB-KW"/>
</dbReference>
<keyword evidence="8" id="KW-0460">Magnesium</keyword>
<evidence type="ECO:0000256" key="10">
    <source>
        <dbReference type="ARBA" id="ARBA00022989"/>
    </source>
</evidence>
<organism evidence="15 16">
    <name type="scientific">Romanomermis culicivorax</name>
    <name type="common">Nematode worm</name>
    <dbReference type="NCBI Taxonomy" id="13658"/>
    <lineage>
        <taxon>Eukaryota</taxon>
        <taxon>Metazoa</taxon>
        <taxon>Ecdysozoa</taxon>
        <taxon>Nematoda</taxon>
        <taxon>Enoplea</taxon>
        <taxon>Dorylaimia</taxon>
        <taxon>Mermithida</taxon>
        <taxon>Mermithoidea</taxon>
        <taxon>Mermithidae</taxon>
        <taxon>Romanomermis</taxon>
    </lineage>
</organism>
<dbReference type="PANTHER" id="PTHR45630">
    <property type="entry name" value="CATION-TRANSPORTING ATPASE-RELATED"/>
    <property type="match status" value="1"/>
</dbReference>
<dbReference type="GO" id="GO:0046872">
    <property type="term" value="F:metal ion binding"/>
    <property type="evidence" value="ECO:0007669"/>
    <property type="project" value="UniProtKB-KW"/>
</dbReference>
<dbReference type="InterPro" id="IPR001757">
    <property type="entry name" value="P_typ_ATPase"/>
</dbReference>
<comment type="similarity">
    <text evidence="2">Belongs to the cation transport ATPase (P-type) (TC 3.A.3) family. Type V subfamily.</text>
</comment>
<proteinExistence type="inferred from homology"/>
<keyword evidence="11 13" id="KW-0472">Membrane</keyword>
<sequence length="350" mass="38204">MPSTATNQQFVGAVARSHDVHEAQLVKGALNPFYVFQVFSISIWFSDNYYYYASVILIMSVLSIAVDVYQIRVNQKALRDTISSSGTVTLIRRILPTDPVMNSSDVSSSYDVETKNVVVCSTKLVPGDIIVIPNHGCVMQCDAVLLNGNCIVNESMLTGESVPVTKTPIPKVESLEGATFYGDKHHAKHTLYNGTKVLQTRYYSGQQVKALVIRTGYSTMKGHLVRSIMYPKPVDFEFTKDLLRFVGVLACIAGIGFLYTIVLMSMSGIGVTKIFLRAMDIITIVVPPALPAAMTIGVIAAEHRLKKKNIYCISPTTINTCGGLNVVCFDKTGTLTEEGLDLLGVLPCKS</sequence>
<dbReference type="PROSITE" id="PS00154">
    <property type="entry name" value="ATPASE_E1_E2"/>
    <property type="match status" value="1"/>
</dbReference>
<dbReference type="OMA" id="NDICYNG"/>
<keyword evidence="5" id="KW-0479">Metal-binding</keyword>
<keyword evidence="4 13" id="KW-0812">Transmembrane</keyword>
<dbReference type="SUPFAM" id="SSF81665">
    <property type="entry name" value="Calcium ATPase, transmembrane domain M"/>
    <property type="match status" value="1"/>
</dbReference>
<feature type="domain" description="P-type ATPase A" evidence="14">
    <location>
        <begin position="115"/>
        <end position="228"/>
    </location>
</feature>
<dbReference type="Proteomes" id="UP000887565">
    <property type="component" value="Unplaced"/>
</dbReference>
<dbReference type="FunFam" id="1.20.1110.10:FF:000023">
    <property type="entry name" value="Cation-transporting ATPase"/>
    <property type="match status" value="1"/>
</dbReference>
<keyword evidence="9" id="KW-1278">Translocase</keyword>
<evidence type="ECO:0000256" key="6">
    <source>
        <dbReference type="ARBA" id="ARBA00022741"/>
    </source>
</evidence>
<feature type="transmembrane region" description="Helical" evidence="13">
    <location>
        <begin position="49"/>
        <end position="69"/>
    </location>
</feature>
<keyword evidence="3" id="KW-0597">Phosphoprotein</keyword>
<feature type="transmembrane region" description="Helical" evidence="13">
    <location>
        <begin position="242"/>
        <end position="262"/>
    </location>
</feature>
<dbReference type="InterPro" id="IPR018303">
    <property type="entry name" value="ATPase_P-typ_P_site"/>
</dbReference>
<name>A0A915JNU7_ROMCU</name>
<dbReference type="GO" id="GO:0019829">
    <property type="term" value="F:ATPase-coupled monoatomic cation transmembrane transporter activity"/>
    <property type="evidence" value="ECO:0007669"/>
    <property type="project" value="TreeGrafter"/>
</dbReference>
<dbReference type="InterPro" id="IPR006544">
    <property type="entry name" value="P-type_TPase_V"/>
</dbReference>
<evidence type="ECO:0000256" key="11">
    <source>
        <dbReference type="ARBA" id="ARBA00023136"/>
    </source>
</evidence>
<comment type="subcellular location">
    <subcellularLocation>
        <location evidence="1">Membrane</location>
        <topology evidence="1">Multi-pass membrane protein</topology>
    </subcellularLocation>
</comment>
<dbReference type="InterPro" id="IPR008250">
    <property type="entry name" value="ATPase_P-typ_transduc_dom_A_sf"/>
</dbReference>
<evidence type="ECO:0000256" key="13">
    <source>
        <dbReference type="SAM" id="Phobius"/>
    </source>
</evidence>
<dbReference type="WBParaSite" id="nRc.2.0.1.t27880-RA">
    <property type="protein sequence ID" value="nRc.2.0.1.t27880-RA"/>
    <property type="gene ID" value="nRc.2.0.1.g27880"/>
</dbReference>
<evidence type="ECO:0000256" key="3">
    <source>
        <dbReference type="ARBA" id="ARBA00022553"/>
    </source>
</evidence>
<dbReference type="Pfam" id="PF00122">
    <property type="entry name" value="E1-E2_ATPase"/>
    <property type="match status" value="1"/>
</dbReference>
<protein>
    <submittedName>
        <fullName evidence="16">Cation-transporting ATPase 13A3</fullName>
    </submittedName>
</protein>
<dbReference type="GO" id="GO:0006874">
    <property type="term" value="P:intracellular calcium ion homeostasis"/>
    <property type="evidence" value="ECO:0007669"/>
    <property type="project" value="TreeGrafter"/>
</dbReference>
<comment type="catalytic activity">
    <reaction evidence="12">
        <text>ATP + H2O = ADP + phosphate + H(+)</text>
        <dbReference type="Rhea" id="RHEA:13065"/>
        <dbReference type="ChEBI" id="CHEBI:15377"/>
        <dbReference type="ChEBI" id="CHEBI:15378"/>
        <dbReference type="ChEBI" id="CHEBI:30616"/>
        <dbReference type="ChEBI" id="CHEBI:43474"/>
        <dbReference type="ChEBI" id="CHEBI:456216"/>
    </reaction>
</comment>
<feature type="transmembrane region" description="Helical" evidence="13">
    <location>
        <begin position="274"/>
        <end position="301"/>
    </location>
</feature>
<dbReference type="SUPFAM" id="SSF81653">
    <property type="entry name" value="Calcium ATPase, transduction domain A"/>
    <property type="match status" value="1"/>
</dbReference>
<evidence type="ECO:0000256" key="8">
    <source>
        <dbReference type="ARBA" id="ARBA00022842"/>
    </source>
</evidence>
<evidence type="ECO:0000256" key="2">
    <source>
        <dbReference type="ARBA" id="ARBA00006000"/>
    </source>
</evidence>
<reference evidence="16" key="1">
    <citation type="submission" date="2022-11" db="UniProtKB">
        <authorList>
            <consortium name="WormBaseParasite"/>
        </authorList>
    </citation>
    <scope>IDENTIFICATION</scope>
</reference>
<evidence type="ECO:0000256" key="9">
    <source>
        <dbReference type="ARBA" id="ARBA00022967"/>
    </source>
</evidence>
<dbReference type="GO" id="GO:0016020">
    <property type="term" value="C:membrane"/>
    <property type="evidence" value="ECO:0007669"/>
    <property type="project" value="UniProtKB-SubCell"/>
</dbReference>
<evidence type="ECO:0000256" key="12">
    <source>
        <dbReference type="ARBA" id="ARBA00049360"/>
    </source>
</evidence>
<evidence type="ECO:0000256" key="5">
    <source>
        <dbReference type="ARBA" id="ARBA00022723"/>
    </source>
</evidence>
<keyword evidence="15" id="KW-1185">Reference proteome</keyword>
<dbReference type="AlphaFoldDB" id="A0A915JNU7"/>
<dbReference type="PRINTS" id="PR00119">
    <property type="entry name" value="CATATPASE"/>
</dbReference>
<dbReference type="NCBIfam" id="TIGR01494">
    <property type="entry name" value="ATPase_P-type"/>
    <property type="match status" value="1"/>
</dbReference>
<accession>A0A915JNU7</accession>
<evidence type="ECO:0000313" key="15">
    <source>
        <dbReference type="Proteomes" id="UP000887565"/>
    </source>
</evidence>
<evidence type="ECO:0000313" key="16">
    <source>
        <dbReference type="WBParaSite" id="nRc.2.0.1.t27880-RA"/>
    </source>
</evidence>
<dbReference type="GO" id="GO:0016887">
    <property type="term" value="F:ATP hydrolysis activity"/>
    <property type="evidence" value="ECO:0007669"/>
    <property type="project" value="InterPro"/>
</dbReference>
<evidence type="ECO:0000256" key="1">
    <source>
        <dbReference type="ARBA" id="ARBA00004141"/>
    </source>
</evidence>
<dbReference type="PANTHER" id="PTHR45630:SF8">
    <property type="entry name" value="CATION-TRANSPORTING ATPASE"/>
    <property type="match status" value="1"/>
</dbReference>
<evidence type="ECO:0000259" key="14">
    <source>
        <dbReference type="Pfam" id="PF00122"/>
    </source>
</evidence>
<keyword evidence="7" id="KW-0067">ATP-binding</keyword>
<dbReference type="InterPro" id="IPR059000">
    <property type="entry name" value="ATPase_P-type_domA"/>
</dbReference>